<dbReference type="PANTHER" id="PTHR11474">
    <property type="entry name" value="TYROSINASE FAMILY MEMBER"/>
    <property type="match status" value="1"/>
</dbReference>
<dbReference type="GO" id="GO:0046872">
    <property type="term" value="F:metal ion binding"/>
    <property type="evidence" value="ECO:0007669"/>
    <property type="project" value="UniProtKB-KW"/>
</dbReference>
<dbReference type="InterPro" id="IPR050316">
    <property type="entry name" value="Tyrosinase/Hemocyanin"/>
</dbReference>
<gene>
    <name evidence="3" type="ORF">B0I36DRAFT_326981</name>
</gene>
<evidence type="ECO:0000259" key="2">
    <source>
        <dbReference type="PROSITE" id="PS00498"/>
    </source>
</evidence>
<dbReference type="PROSITE" id="PS00498">
    <property type="entry name" value="TYROSINASE_2"/>
    <property type="match status" value="1"/>
</dbReference>
<proteinExistence type="predicted"/>
<dbReference type="AlphaFoldDB" id="A0A9P8Y1H1"/>
<dbReference type="EMBL" id="JAGTJQ010000007">
    <property type="protein sequence ID" value="KAH7027376.1"/>
    <property type="molecule type" value="Genomic_DNA"/>
</dbReference>
<comment type="caution">
    <text evidence="3">The sequence shown here is derived from an EMBL/GenBank/DDBJ whole genome shotgun (WGS) entry which is preliminary data.</text>
</comment>
<dbReference type="Proteomes" id="UP000756346">
    <property type="component" value="Unassembled WGS sequence"/>
</dbReference>
<dbReference type="GeneID" id="70183958"/>
<feature type="domain" description="Tyrosinase copper-binding" evidence="2">
    <location>
        <begin position="329"/>
        <end position="340"/>
    </location>
</feature>
<dbReference type="RefSeq" id="XP_046010175.1">
    <property type="nucleotide sequence ID" value="XM_046154412.1"/>
</dbReference>
<protein>
    <recommendedName>
        <fullName evidence="2">Tyrosinase copper-binding domain-containing protein</fullName>
    </recommendedName>
</protein>
<evidence type="ECO:0000313" key="4">
    <source>
        <dbReference type="Proteomes" id="UP000756346"/>
    </source>
</evidence>
<dbReference type="PRINTS" id="PR00092">
    <property type="entry name" value="TYROSINASE"/>
</dbReference>
<name>A0A9P8Y1H1_9PEZI</name>
<keyword evidence="1" id="KW-0479">Metal-binding</keyword>
<keyword evidence="4" id="KW-1185">Reference proteome</keyword>
<dbReference type="Pfam" id="PF00264">
    <property type="entry name" value="Tyrosinase"/>
    <property type="match status" value="1"/>
</dbReference>
<evidence type="ECO:0000313" key="3">
    <source>
        <dbReference type="EMBL" id="KAH7027376.1"/>
    </source>
</evidence>
<dbReference type="SUPFAM" id="SSF48056">
    <property type="entry name" value="Di-copper centre-containing domain"/>
    <property type="match status" value="1"/>
</dbReference>
<accession>A0A9P8Y1H1</accession>
<dbReference type="OrthoDB" id="6132182at2759"/>
<organism evidence="3 4">
    <name type="scientific">Microdochium trichocladiopsis</name>
    <dbReference type="NCBI Taxonomy" id="1682393"/>
    <lineage>
        <taxon>Eukaryota</taxon>
        <taxon>Fungi</taxon>
        <taxon>Dikarya</taxon>
        <taxon>Ascomycota</taxon>
        <taxon>Pezizomycotina</taxon>
        <taxon>Sordariomycetes</taxon>
        <taxon>Xylariomycetidae</taxon>
        <taxon>Xylariales</taxon>
        <taxon>Microdochiaceae</taxon>
        <taxon>Microdochium</taxon>
    </lineage>
</organism>
<sequence length="404" mass="44147">MKFASAILTGAAAVKALSIPQNVDKREELVPITTGFTMKPFLTELVEAVNDGADLTEILTKPAGDILSVGIADVNATIHLGLSTVGLAINSGGRVSDDDVSRIESTAGSASRVGDNARGSCSNPKVRVEWRNMQPVQRKAFVNAIVCLWNAPSKGLAPPATNRYEELVWVHQQMVNKVHQSGMFLIWHRYYTHLFGRMLREECGYPGAYPFPWWDETKDSGNFAASGLFTADYFGALPQLNNGQGTCVTNGPFAGKRLHIGPGGGNQDRCLSRGENRDLTRQVSAAFVNSCNSRSTYAQMRECTEFGPHAYGHNGLGPVMSDVAASPADPVFFLHHAFIDRNFWKWQSQAASRWTDIYACAAPGNPCPIMGLDTVISSMGLRPDVRVRDILDAEGSWLCYSYDY</sequence>
<evidence type="ECO:0000256" key="1">
    <source>
        <dbReference type="ARBA" id="ARBA00022723"/>
    </source>
</evidence>
<dbReference type="InterPro" id="IPR002227">
    <property type="entry name" value="Tyrosinase_Cu-bd"/>
</dbReference>
<dbReference type="InterPro" id="IPR008922">
    <property type="entry name" value="Di-copper_centre_dom_sf"/>
</dbReference>
<dbReference type="GO" id="GO:0016491">
    <property type="term" value="F:oxidoreductase activity"/>
    <property type="evidence" value="ECO:0007669"/>
    <property type="project" value="InterPro"/>
</dbReference>
<dbReference type="PANTHER" id="PTHR11474:SF116">
    <property type="entry name" value="TYROSINASE"/>
    <property type="match status" value="1"/>
</dbReference>
<dbReference type="Gene3D" id="1.10.1280.10">
    <property type="entry name" value="Di-copper center containing domain from catechol oxidase"/>
    <property type="match status" value="1"/>
</dbReference>
<reference evidence="3" key="1">
    <citation type="journal article" date="2021" name="Nat. Commun.">
        <title>Genetic determinants of endophytism in the Arabidopsis root mycobiome.</title>
        <authorList>
            <person name="Mesny F."/>
            <person name="Miyauchi S."/>
            <person name="Thiergart T."/>
            <person name="Pickel B."/>
            <person name="Atanasova L."/>
            <person name="Karlsson M."/>
            <person name="Huettel B."/>
            <person name="Barry K.W."/>
            <person name="Haridas S."/>
            <person name="Chen C."/>
            <person name="Bauer D."/>
            <person name="Andreopoulos W."/>
            <person name="Pangilinan J."/>
            <person name="LaButti K."/>
            <person name="Riley R."/>
            <person name="Lipzen A."/>
            <person name="Clum A."/>
            <person name="Drula E."/>
            <person name="Henrissat B."/>
            <person name="Kohler A."/>
            <person name="Grigoriev I.V."/>
            <person name="Martin F.M."/>
            <person name="Hacquard S."/>
        </authorList>
    </citation>
    <scope>NUCLEOTIDE SEQUENCE</scope>
    <source>
        <strain evidence="3">MPI-CAGE-CH-0230</strain>
    </source>
</reference>